<dbReference type="Pfam" id="PF25917">
    <property type="entry name" value="BSH_RND"/>
    <property type="match status" value="1"/>
</dbReference>
<dbReference type="Pfam" id="PF25967">
    <property type="entry name" value="RND-MFP_C"/>
    <property type="match status" value="1"/>
</dbReference>
<dbReference type="InterPro" id="IPR058625">
    <property type="entry name" value="MdtA-like_BSH"/>
</dbReference>
<evidence type="ECO:0000259" key="9">
    <source>
        <dbReference type="Pfam" id="PF25967"/>
    </source>
</evidence>
<dbReference type="EMBL" id="CP074694">
    <property type="protein sequence ID" value="QVL30127.1"/>
    <property type="molecule type" value="Genomic_DNA"/>
</dbReference>
<keyword evidence="3" id="KW-0813">Transport</keyword>
<dbReference type="Gene3D" id="2.40.30.170">
    <property type="match status" value="1"/>
</dbReference>
<evidence type="ECO:0000313" key="11">
    <source>
        <dbReference type="Proteomes" id="UP000676194"/>
    </source>
</evidence>
<dbReference type="AlphaFoldDB" id="A0A8E6ETM3"/>
<proteinExistence type="inferred from homology"/>
<dbReference type="KEGG" id="tsph:KIH39_14820"/>
<dbReference type="NCBIfam" id="TIGR01730">
    <property type="entry name" value="RND_mfp"/>
    <property type="match status" value="1"/>
</dbReference>
<evidence type="ECO:0000256" key="1">
    <source>
        <dbReference type="ARBA" id="ARBA00004196"/>
    </source>
</evidence>
<dbReference type="PANTHER" id="PTHR30469:SF37">
    <property type="entry name" value="RAGD PROTEIN"/>
    <property type="match status" value="1"/>
</dbReference>
<dbReference type="RefSeq" id="WP_213494011.1">
    <property type="nucleotide sequence ID" value="NZ_CP074694.1"/>
</dbReference>
<evidence type="ECO:0000256" key="3">
    <source>
        <dbReference type="ARBA" id="ARBA00022448"/>
    </source>
</evidence>
<evidence type="ECO:0000259" key="6">
    <source>
        <dbReference type="Pfam" id="PF25876"/>
    </source>
</evidence>
<dbReference type="GO" id="GO:0015562">
    <property type="term" value="F:efflux transmembrane transporter activity"/>
    <property type="evidence" value="ECO:0007669"/>
    <property type="project" value="TreeGrafter"/>
</dbReference>
<keyword evidence="11" id="KW-1185">Reference proteome</keyword>
<dbReference type="InterPro" id="IPR058627">
    <property type="entry name" value="MdtA-like_C"/>
</dbReference>
<dbReference type="Gene3D" id="2.40.50.100">
    <property type="match status" value="1"/>
</dbReference>
<feature type="domain" description="Multidrug resistance protein MdtA-like alpha-helical hairpin" evidence="6">
    <location>
        <begin position="151"/>
        <end position="215"/>
    </location>
</feature>
<organism evidence="10 11">
    <name type="scientific">Telmatocola sphagniphila</name>
    <dbReference type="NCBI Taxonomy" id="1123043"/>
    <lineage>
        <taxon>Bacteria</taxon>
        <taxon>Pseudomonadati</taxon>
        <taxon>Planctomycetota</taxon>
        <taxon>Planctomycetia</taxon>
        <taxon>Gemmatales</taxon>
        <taxon>Gemmataceae</taxon>
    </lineage>
</organism>
<sequence>MSQQELPKNEKPPEVRKEELPKPEPLPKGGLGVVAGLVVLAGGLFVGLYFIGEVPYKRQQDELRKQASMMAATPRVAVVKAHRIPGEAERLLPGSTSAWFETAIFARTNGYLKRRLVDIGDVVTEGQLLAEIETPELGDQLDQAKSTMTLHKATLEKNEANLALAKANEARNRKILTTGAISKEEYDTVKATLEVSAATIGESKAQILVDQANIQRLTDLLSFQKVFAPFRGTITARNIDVGALIVADNPTAAKELFHIMQIDPIKVVVDVPQAFAAGIHPGIEASVTRREDPNRPYKAVVDRTSESLAQQTRTLHTELRIPNKDRSLLPGMYVLVNFRFTREFKPVVVPVASIITRSNGLSVAILGKNNAVTYKKVQLGRDYGSEVEVLSGLEGDETVIIRPGDDLPEGTVVEPVDSSSSK</sequence>
<keyword evidence="5" id="KW-0472">Membrane</keyword>
<dbReference type="GO" id="GO:1990281">
    <property type="term" value="C:efflux pump complex"/>
    <property type="evidence" value="ECO:0007669"/>
    <property type="project" value="TreeGrafter"/>
</dbReference>
<dbReference type="Pfam" id="PF25954">
    <property type="entry name" value="Beta-barrel_RND_2"/>
    <property type="match status" value="1"/>
</dbReference>
<accession>A0A8E6ETM3</accession>
<comment type="subcellular location">
    <subcellularLocation>
        <location evidence="1">Cell envelope</location>
    </subcellularLocation>
</comment>
<dbReference type="SUPFAM" id="SSF111369">
    <property type="entry name" value="HlyD-like secretion proteins"/>
    <property type="match status" value="1"/>
</dbReference>
<evidence type="ECO:0000256" key="5">
    <source>
        <dbReference type="SAM" id="Phobius"/>
    </source>
</evidence>
<reference evidence="10" key="1">
    <citation type="submission" date="2021-05" db="EMBL/GenBank/DDBJ databases">
        <title>Complete genome sequence of the cellulolytic planctomycete Telmatocola sphagniphila SP2T and characterization of the first cellulase from planctomycetes.</title>
        <authorList>
            <person name="Rakitin A.L."/>
            <person name="Beletsky A.V."/>
            <person name="Naumoff D.G."/>
            <person name="Kulichevskaya I.S."/>
            <person name="Mardanov A.V."/>
            <person name="Ravin N.V."/>
            <person name="Dedysh S.N."/>
        </authorList>
    </citation>
    <scope>NUCLEOTIDE SEQUENCE</scope>
    <source>
        <strain evidence="10">SP2T</strain>
    </source>
</reference>
<protein>
    <submittedName>
        <fullName evidence="10">Efflux RND transporter periplasmic adaptor subunit</fullName>
    </submittedName>
</protein>
<comment type="similarity">
    <text evidence="2">Belongs to the membrane fusion protein (MFP) (TC 8.A.1) family.</text>
</comment>
<evidence type="ECO:0000313" key="10">
    <source>
        <dbReference type="EMBL" id="QVL30127.1"/>
    </source>
</evidence>
<name>A0A8E6ETM3_9BACT</name>
<evidence type="ECO:0000259" key="7">
    <source>
        <dbReference type="Pfam" id="PF25917"/>
    </source>
</evidence>
<dbReference type="PANTHER" id="PTHR30469">
    <property type="entry name" value="MULTIDRUG RESISTANCE PROTEIN MDTA"/>
    <property type="match status" value="1"/>
</dbReference>
<feature type="domain" description="Multidrug resistance protein MdtA-like C-terminal permuted SH3" evidence="9">
    <location>
        <begin position="347"/>
        <end position="402"/>
    </location>
</feature>
<keyword evidence="5" id="KW-0812">Transmembrane</keyword>
<dbReference type="InterPro" id="IPR058624">
    <property type="entry name" value="MdtA-like_HH"/>
</dbReference>
<dbReference type="Proteomes" id="UP000676194">
    <property type="component" value="Chromosome"/>
</dbReference>
<feature type="domain" description="Multidrug resistance protein MdtA-like barrel-sandwich hybrid" evidence="7">
    <location>
        <begin position="104"/>
        <end position="252"/>
    </location>
</feature>
<dbReference type="InterPro" id="IPR058792">
    <property type="entry name" value="Beta-barrel_RND_2"/>
</dbReference>
<dbReference type="Gene3D" id="2.40.420.20">
    <property type="match status" value="1"/>
</dbReference>
<evidence type="ECO:0000256" key="2">
    <source>
        <dbReference type="ARBA" id="ARBA00009477"/>
    </source>
</evidence>
<evidence type="ECO:0000259" key="8">
    <source>
        <dbReference type="Pfam" id="PF25954"/>
    </source>
</evidence>
<evidence type="ECO:0000256" key="4">
    <source>
        <dbReference type="SAM" id="MobiDB-lite"/>
    </source>
</evidence>
<feature type="domain" description="CusB-like beta-barrel" evidence="8">
    <location>
        <begin position="267"/>
        <end position="339"/>
    </location>
</feature>
<feature type="compositionally biased region" description="Basic and acidic residues" evidence="4">
    <location>
        <begin position="7"/>
        <end position="22"/>
    </location>
</feature>
<dbReference type="InterPro" id="IPR006143">
    <property type="entry name" value="RND_pump_MFP"/>
</dbReference>
<dbReference type="Pfam" id="PF25876">
    <property type="entry name" value="HH_MFP_RND"/>
    <property type="match status" value="1"/>
</dbReference>
<dbReference type="Gene3D" id="1.10.287.470">
    <property type="entry name" value="Helix hairpin bin"/>
    <property type="match status" value="1"/>
</dbReference>
<feature type="transmembrane region" description="Helical" evidence="5">
    <location>
        <begin position="30"/>
        <end position="51"/>
    </location>
</feature>
<keyword evidence="5" id="KW-1133">Transmembrane helix</keyword>
<feature type="region of interest" description="Disordered" evidence="4">
    <location>
        <begin position="1"/>
        <end position="24"/>
    </location>
</feature>
<gene>
    <name evidence="10" type="ORF">KIH39_14820</name>
</gene>